<organism evidence="2 3">
    <name type="scientific">Thermococcus barophilus</name>
    <dbReference type="NCBI Taxonomy" id="55802"/>
    <lineage>
        <taxon>Archaea</taxon>
        <taxon>Methanobacteriati</taxon>
        <taxon>Methanobacteriota</taxon>
        <taxon>Thermococci</taxon>
        <taxon>Thermococcales</taxon>
        <taxon>Thermococcaceae</taxon>
        <taxon>Thermococcus</taxon>
    </lineage>
</organism>
<dbReference type="PANTHER" id="PTHR43413:SF4">
    <property type="entry name" value="HTH-TYPE TRANSCRIPTIONAL REGULATOR LYSM"/>
    <property type="match status" value="1"/>
</dbReference>
<dbReference type="EMBL" id="CP013050">
    <property type="protein sequence ID" value="ALM76017.1"/>
    <property type="molecule type" value="Genomic_DNA"/>
</dbReference>
<accession>A0A0S1XE42</accession>
<dbReference type="PATRIC" id="fig|55802.8.peg.2097"/>
<dbReference type="Proteomes" id="UP000066042">
    <property type="component" value="Chromosome"/>
</dbReference>
<name>A0A0S1XE42_THEBA</name>
<dbReference type="AlphaFoldDB" id="A0A0S1XE42"/>
<dbReference type="GeneID" id="26137340"/>
<dbReference type="PANTHER" id="PTHR43413">
    <property type="entry name" value="TRANSCRIPTIONAL REGULATOR, ASNC FAMILY"/>
    <property type="match status" value="1"/>
</dbReference>
<reference evidence="2 3" key="1">
    <citation type="journal article" date="2016" name="Genome Announc.">
        <title>Complete genome sequence of the hyperthermophilic and piezophilic archaeon Thermococcus barophilus Ch5, capable of growth at the expense of hydrogenogenesis from carbon monoxide and formate.</title>
        <authorList>
            <person name="Oger P."/>
            <person name="Sokolova T.G."/>
            <person name="Kozhevnikova D.A."/>
            <person name="Taranov E.A."/>
            <person name="Vannier P."/>
            <person name="Lee H.S."/>
            <person name="Kwon K.K."/>
            <person name="Kang S.G."/>
            <person name="Lee J.H."/>
            <person name="Bonch-Osmolovskaya E.A."/>
            <person name="Lebedinsky A.V."/>
        </authorList>
    </citation>
    <scope>NUCLEOTIDE SEQUENCE [LARGE SCALE GENOMIC DNA]</scope>
    <source>
        <strain evidence="3">Ch5</strain>
    </source>
</reference>
<dbReference type="InterPro" id="IPR050684">
    <property type="entry name" value="HTH-Siroheme_Decarb"/>
</dbReference>
<feature type="domain" description="HTH asnC-type" evidence="1">
    <location>
        <begin position="155"/>
        <end position="207"/>
    </location>
</feature>
<dbReference type="InterPro" id="IPR000485">
    <property type="entry name" value="AsnC-type_HTH_dom"/>
</dbReference>
<dbReference type="GO" id="GO:0043565">
    <property type="term" value="F:sequence-specific DNA binding"/>
    <property type="evidence" value="ECO:0007669"/>
    <property type="project" value="InterPro"/>
</dbReference>
<protein>
    <recommendedName>
        <fullName evidence="1">HTH asnC-type domain-containing protein</fullName>
    </recommendedName>
</protein>
<dbReference type="InterPro" id="IPR036388">
    <property type="entry name" value="WH-like_DNA-bd_sf"/>
</dbReference>
<dbReference type="Pfam" id="PF13412">
    <property type="entry name" value="HTH_24"/>
    <property type="match status" value="1"/>
</dbReference>
<evidence type="ECO:0000313" key="2">
    <source>
        <dbReference type="EMBL" id="ALM76017.1"/>
    </source>
</evidence>
<evidence type="ECO:0000259" key="1">
    <source>
        <dbReference type="PROSITE" id="PS50956"/>
    </source>
</evidence>
<dbReference type="RefSeq" id="WP_056934480.1">
    <property type="nucleotide sequence ID" value="NZ_CP013050.1"/>
</dbReference>
<sequence>MSEVKIEEVEYLAEILERYPRESLLKIAKREGIDYYKLKRLYNKYYGKYVHVSAIYDIAKLGLKSYVAFLSVPREEIRRVASEMSKNPFIPSIAAIFGFKNGISAVLHVPKDQTGLIDELLSRYSDDYEYYEVRAYPEKPKEFGEWNLSYDYAVLMDILKYDARTSPTKMSELLGKSRPTIRYMIKRLEETGIIRRYSALVDMTAYDRGFCGIADELSEKLLEKFKNYEILIGVLKPQGYLIEWYFSSKEDIGAKIFEFSRYVKKFAIYYFDLLEGIEPNYKFAERVKKDGSGYRSILEF</sequence>
<dbReference type="SUPFAM" id="SSF46785">
    <property type="entry name" value="Winged helix' DNA-binding domain"/>
    <property type="match status" value="1"/>
</dbReference>
<dbReference type="InterPro" id="IPR036390">
    <property type="entry name" value="WH_DNA-bd_sf"/>
</dbReference>
<dbReference type="PROSITE" id="PS50956">
    <property type="entry name" value="HTH_ASNC_2"/>
    <property type="match status" value="1"/>
</dbReference>
<proteinExistence type="predicted"/>
<gene>
    <name evidence="2" type="ORF">TBCH5v1_2115</name>
</gene>
<evidence type="ECO:0000313" key="3">
    <source>
        <dbReference type="Proteomes" id="UP000066042"/>
    </source>
</evidence>
<dbReference type="Gene3D" id="1.10.10.10">
    <property type="entry name" value="Winged helix-like DNA-binding domain superfamily/Winged helix DNA-binding domain"/>
    <property type="match status" value="1"/>
</dbReference>